<dbReference type="EMBL" id="BMDO01000011">
    <property type="protein sequence ID" value="GGI52227.1"/>
    <property type="molecule type" value="Genomic_DNA"/>
</dbReference>
<name>A0A917JCS9_9SPHI</name>
<sequence length="229" mass="26150">MVSCILSCKTAPPKNKTTVAPDTVVKSAVPKKAHSPTEQRAQMEFVNYNDDGDYFLLFARKADSTYSFIYNDEDRSLNRGDLIEVKWKKGIIEIAGDGDAPADADITTTVTKVSDGAVSKFRNSYGKQIKYIRPESESYSTSYLDKIYKVVEYYLANTKVPLLQQIIDKKEALSYSVEQQTKNSREYTMIGISTTNEHNVNTVQWLYFDGEHEILYEYDLPKDELVLFR</sequence>
<reference evidence="1" key="2">
    <citation type="submission" date="2020-09" db="EMBL/GenBank/DDBJ databases">
        <authorList>
            <person name="Sun Q."/>
            <person name="Sedlacek I."/>
        </authorList>
    </citation>
    <scope>NUCLEOTIDE SEQUENCE</scope>
    <source>
        <strain evidence="1">CCM 8711</strain>
    </source>
</reference>
<dbReference type="Proteomes" id="UP000662074">
    <property type="component" value="Unassembled WGS sequence"/>
</dbReference>
<accession>A0A917JCS9</accession>
<reference evidence="1" key="1">
    <citation type="journal article" date="2014" name="Int. J. Syst. Evol. Microbiol.">
        <title>Complete genome sequence of Corynebacterium casei LMG S-19264T (=DSM 44701T), isolated from a smear-ripened cheese.</title>
        <authorList>
            <consortium name="US DOE Joint Genome Institute (JGI-PGF)"/>
            <person name="Walter F."/>
            <person name="Albersmeier A."/>
            <person name="Kalinowski J."/>
            <person name="Ruckert C."/>
        </authorList>
    </citation>
    <scope>NUCLEOTIDE SEQUENCE</scope>
    <source>
        <strain evidence="1">CCM 8711</strain>
    </source>
</reference>
<protein>
    <submittedName>
        <fullName evidence="1">Uncharacterized protein</fullName>
    </submittedName>
</protein>
<comment type="caution">
    <text evidence="1">The sequence shown here is derived from an EMBL/GenBank/DDBJ whole genome shotgun (WGS) entry which is preliminary data.</text>
</comment>
<dbReference type="AlphaFoldDB" id="A0A917JCS9"/>
<evidence type="ECO:0000313" key="2">
    <source>
        <dbReference type="Proteomes" id="UP000662074"/>
    </source>
</evidence>
<evidence type="ECO:0000313" key="1">
    <source>
        <dbReference type="EMBL" id="GGI52227.1"/>
    </source>
</evidence>
<organism evidence="1 2">
    <name type="scientific">Mucilaginibacter galii</name>
    <dbReference type="NCBI Taxonomy" id="2005073"/>
    <lineage>
        <taxon>Bacteria</taxon>
        <taxon>Pseudomonadati</taxon>
        <taxon>Bacteroidota</taxon>
        <taxon>Sphingobacteriia</taxon>
        <taxon>Sphingobacteriales</taxon>
        <taxon>Sphingobacteriaceae</taxon>
        <taxon>Mucilaginibacter</taxon>
    </lineage>
</organism>
<proteinExistence type="predicted"/>
<gene>
    <name evidence="1" type="ORF">GCM10011425_34390</name>
</gene>
<keyword evidence="2" id="KW-1185">Reference proteome</keyword>